<comment type="function">
    <text evidence="8">Involved in the transmission of sensory signals from the chemoreceptors to the flagellar motors. CheA is autophosphorylated; it can transfer its phosphate group to either CheB or CheY.</text>
</comment>
<evidence type="ECO:0000313" key="15">
    <source>
        <dbReference type="EMBL" id="AIF47204.1"/>
    </source>
</evidence>
<evidence type="ECO:0000259" key="12">
    <source>
        <dbReference type="PROSITE" id="PS50110"/>
    </source>
</evidence>
<dbReference type="GO" id="GO:0000155">
    <property type="term" value="F:phosphorelay sensor kinase activity"/>
    <property type="evidence" value="ECO:0007669"/>
    <property type="project" value="InterPro"/>
</dbReference>
<dbReference type="RefSeq" id="WP_019464680.1">
    <property type="nucleotide sequence ID" value="NZ_ALOY01000135.1"/>
</dbReference>
<dbReference type="PANTHER" id="PTHR43395">
    <property type="entry name" value="SENSOR HISTIDINE KINASE CHEA"/>
    <property type="match status" value="1"/>
</dbReference>
<dbReference type="Pfam" id="PF00072">
    <property type="entry name" value="Response_reg"/>
    <property type="match status" value="1"/>
</dbReference>
<dbReference type="InterPro" id="IPR001789">
    <property type="entry name" value="Sig_transdc_resp-reg_receiver"/>
</dbReference>
<feature type="domain" description="HPt" evidence="14">
    <location>
        <begin position="1295"/>
        <end position="1399"/>
    </location>
</feature>
<dbReference type="GO" id="GO:0005737">
    <property type="term" value="C:cytoplasm"/>
    <property type="evidence" value="ECO:0007669"/>
    <property type="project" value="InterPro"/>
</dbReference>
<reference evidence="15 16" key="1">
    <citation type="submission" date="2014-07" db="EMBL/GenBank/DDBJ databases">
        <title>Complete Genome Sequence of Dyella japonica Strain A8 Isolated from Malaysian Tropical Soil.</title>
        <authorList>
            <person name="Hui R.K.H."/>
            <person name="Chen J.-W."/>
            <person name="Chan K.-G."/>
            <person name="Leung F.C.C."/>
        </authorList>
    </citation>
    <scope>NUCLEOTIDE SEQUENCE [LARGE SCALE GENOMIC DNA]</scope>
    <source>
        <strain evidence="15 16">A8</strain>
    </source>
</reference>
<evidence type="ECO:0000256" key="8">
    <source>
        <dbReference type="ARBA" id="ARBA00035100"/>
    </source>
</evidence>
<feature type="modified residue" description="Phosphohistidine" evidence="9">
    <location>
        <position position="732"/>
    </location>
</feature>
<evidence type="ECO:0000259" key="14">
    <source>
        <dbReference type="PROSITE" id="PS50894"/>
    </source>
</evidence>
<dbReference type="Pfam" id="PF02518">
    <property type="entry name" value="HATPase_c"/>
    <property type="match status" value="1"/>
</dbReference>
<dbReference type="SMART" id="SM00073">
    <property type="entry name" value="HPT"/>
    <property type="match status" value="3"/>
</dbReference>
<dbReference type="STRING" id="1217721.HY57_07900"/>
<comment type="catalytic activity">
    <reaction evidence="1">
        <text>ATP + protein L-histidine = ADP + protein N-phospho-L-histidine.</text>
        <dbReference type="EC" id="2.7.13.3"/>
    </reaction>
</comment>
<dbReference type="FunFam" id="3.30.565.10:FF:000016">
    <property type="entry name" value="Chemotaxis protein CheA, putative"/>
    <property type="match status" value="1"/>
</dbReference>
<evidence type="ECO:0000256" key="6">
    <source>
        <dbReference type="ARBA" id="ARBA00022777"/>
    </source>
</evidence>
<dbReference type="GO" id="GO:0006935">
    <property type="term" value="P:chemotaxis"/>
    <property type="evidence" value="ECO:0007669"/>
    <property type="project" value="InterPro"/>
</dbReference>
<dbReference type="EMBL" id="CP008884">
    <property type="protein sequence ID" value="AIF47204.1"/>
    <property type="molecule type" value="Genomic_DNA"/>
</dbReference>
<dbReference type="KEGG" id="dja:HY57_07900"/>
<dbReference type="Gene3D" id="1.10.287.560">
    <property type="entry name" value="Histidine kinase CheA-like, homodimeric domain"/>
    <property type="match status" value="1"/>
</dbReference>
<dbReference type="PATRIC" id="fig|1217721.7.peg.1640"/>
<keyword evidence="16" id="KW-1185">Reference proteome</keyword>
<dbReference type="InterPro" id="IPR036890">
    <property type="entry name" value="HATPase_C_sf"/>
</dbReference>
<dbReference type="CDD" id="cd17546">
    <property type="entry name" value="REC_hyHK_CKI1_RcsC-like"/>
    <property type="match status" value="1"/>
</dbReference>
<feature type="domain" description="HPt" evidence="14">
    <location>
        <begin position="878"/>
        <end position="982"/>
    </location>
</feature>
<dbReference type="InterPro" id="IPR037006">
    <property type="entry name" value="CheA-like_homodim_sf"/>
</dbReference>
<dbReference type="PRINTS" id="PR00344">
    <property type="entry name" value="BCTRLSENSOR"/>
</dbReference>
<dbReference type="InterPro" id="IPR003594">
    <property type="entry name" value="HATPase_dom"/>
</dbReference>
<proteinExistence type="predicted"/>
<dbReference type="Pfam" id="PF01627">
    <property type="entry name" value="Hpt"/>
    <property type="match status" value="4"/>
</dbReference>
<dbReference type="InterPro" id="IPR051315">
    <property type="entry name" value="Bact_Chemotaxis_CheA"/>
</dbReference>
<keyword evidence="6" id="KW-0418">Kinase</keyword>
<evidence type="ECO:0000256" key="10">
    <source>
        <dbReference type="PROSITE-ProRule" id="PRU00169"/>
    </source>
</evidence>
<dbReference type="PROSITE" id="PS50894">
    <property type="entry name" value="HPT"/>
    <property type="match status" value="3"/>
</dbReference>
<accession>A0A075JZ75</accession>
<dbReference type="Gene3D" id="2.30.30.40">
    <property type="entry name" value="SH3 Domains"/>
    <property type="match status" value="1"/>
</dbReference>
<dbReference type="SMART" id="SM01231">
    <property type="entry name" value="H-kinase_dim"/>
    <property type="match status" value="1"/>
</dbReference>
<keyword evidence="7" id="KW-0902">Two-component regulatory system</keyword>
<keyword evidence="5" id="KW-0808">Transferase</keyword>
<dbReference type="PROSITE" id="PS50851">
    <property type="entry name" value="CHEW"/>
    <property type="match status" value="1"/>
</dbReference>
<dbReference type="SMART" id="SM00448">
    <property type="entry name" value="REC"/>
    <property type="match status" value="1"/>
</dbReference>
<feature type="domain" description="HPt" evidence="14">
    <location>
        <begin position="685"/>
        <end position="792"/>
    </location>
</feature>
<gene>
    <name evidence="15" type="ORF">HY57_07900</name>
</gene>
<dbReference type="OrthoDB" id="9803176at2"/>
<evidence type="ECO:0000259" key="13">
    <source>
        <dbReference type="PROSITE" id="PS50851"/>
    </source>
</evidence>
<dbReference type="InterPro" id="IPR004105">
    <property type="entry name" value="CheA-like_dim"/>
</dbReference>
<dbReference type="PROSITE" id="PS50109">
    <property type="entry name" value="HIS_KIN"/>
    <property type="match status" value="1"/>
</dbReference>
<dbReference type="InterPro" id="IPR008207">
    <property type="entry name" value="Sig_transdc_His_kin_Hpt_dom"/>
</dbReference>
<evidence type="ECO:0000313" key="16">
    <source>
        <dbReference type="Proteomes" id="UP000027987"/>
    </source>
</evidence>
<evidence type="ECO:0000259" key="11">
    <source>
        <dbReference type="PROSITE" id="PS50109"/>
    </source>
</evidence>
<dbReference type="InterPro" id="IPR011006">
    <property type="entry name" value="CheY-like_superfamily"/>
</dbReference>
<dbReference type="PROSITE" id="PS50110">
    <property type="entry name" value="RESPONSE_REGULATORY"/>
    <property type="match status" value="1"/>
</dbReference>
<feature type="modified residue" description="Phosphohistidine" evidence="9">
    <location>
        <position position="1342"/>
    </location>
</feature>
<protein>
    <recommendedName>
        <fullName evidence="3">Chemotaxis protein CheA</fullName>
        <ecNumber evidence="2">2.7.13.3</ecNumber>
    </recommendedName>
</protein>
<evidence type="ECO:0000256" key="4">
    <source>
        <dbReference type="ARBA" id="ARBA00022553"/>
    </source>
</evidence>
<sequence length="2079" mass="225872">MRLQDHIDFTTLQWVKPELDETLALAREALESYVDNPNNRDAMRSCADSLHQVHGTLRMVELYGAAMVTEEMETLAISLLEDHVAQRDDAYAALMRGLMQLPDYLERLSGGHRDVPVVLLPLLNDLRSSRGQQALHESALFTPNLEVVLPAQAPASLPEVQGERQRNEVTTLRLRFQQQLLSWFRGQGGDQQLTGMIQTLDAITARCHTVPGRRLWWIAAGVLEGVQQGALKTQTGEVRQLIGKVDRSIRQLVEHGEASLRGGDADELARKLLYVVGQVRQGSPRMEQLRQTYALDALLPEQSEVEHARGSMAGHNRALLDSVAKALKDDLLRVKESLDLFLRQTDADPGQLANQTDILERVGDTLGMLALGVPRRVVNEQRRVLEEIASRVRAPDEELLLDVAGALLYVEASLDDHIESLGADGEVATESPTAMLPRSEARHILATLMHEATANTGKVKDAIVAYVESGWQARQLADVGALMDEVAGAMRMLSAPRPAELAEGIGRFVGNELLVDRRVPSTAQMDHLADALAALEYYLEAAREHRGGLEHILDVAEHSLSSLGYWPPPAARVPSGDDMDEAPEHVARAADAALAAALANQPDLSESVSVAHGDDLSGLIVGHSETPHPEPQEITGLRLADTVHVTPQEPVHDGQEDWIEIEEEIVEEVPVAGASAIDAGFQSSTAGIDDDIRDIFLEEMQEEIDNLHAARKTWLADVQQLDALTSIRRSFHTLKGSGRLVGATLLGEYAWKVENMLNRVLDQSVPPNEGVQEVVTAAIDALPQLRAALMGEGAVTAPVAAIVEIAERLSSGQIDARLADVATSGATETVRRTVRRRVPRVHVAADAIPAASLADIETSHVAPAVPEPAHDLIEAPVMPPIDPVLLEILRSEVAQYLATIRTAINRVDGELRVEDSLLRAVHTLHGAIAMVDIPLLTQLLSPLESLLKRLRAANLPLSPEGVLLLSQSADAVDHVMNQFDAPSPQLPDLSGLIHRLTELRDSQPEPKVAHVLFETPADGHDEVLPHAIDASHEESLAASLDEALSDAALPVEHVELAAPPVAPETDEYADELLAALGEYDLDAHLPAAEPLPQAPEHAAVHPAEDDEFADIYAELIGEAETLEIGPVPGEHAGVPELTLEETESAVEAEPVAHHLVEEVEVPHVAETTESEHLPSGEAPAPIDHLPIEEIELEAPAIEIADEEVVLEAQALDEPEPETAVHGHEASEPEVIEPVSDMPEPVAIGHAVESLLAQTPEAEVAAPHAAPEAPAVPEVHAEADAPAAPEAPVDETAQLYNQIDPDLLEIFVEEAREILDHSDGVLAQWRAEPAAIEHLGEIQRDLHTLKGGARIAGLVPVGDLTHAIETALEKPLHADSAHIGELIAALESGFDQLHGLVQLVSQGRPVPYPQAVIDRFLGMAGEGSGKAEQAPAAEPANVVPFPARMAPLPELLPEERDDVPSAPQEQIRVRAELLDTLVNHAGEVAIYRSRLEQQVAGYRFNLVELDQTVQRLRSQLRMMEIETEAQIIARFQREHREAGISVFDPLELDRFSQLQQYSRALAESVSDLVSIQGMLDELTRQAETLLIQQSRVSSELQDGLLRTRMLPFDTMVPNLRRTLRQAAQEEGKGAQLYVEGAHGEMDRNLLDRIKAPFEHMLRNAVAHGIESPADRRKAGKPEEGAVRIRVAREATEVVVRVTDDGRGLDRDAIRKRGVERGLIRADARISDDQVLALITQPGFSTASTVTQLAGRGVGMDVVANEIKQLGGALSIESKEGQGTTFVLRLPFTLAVTQAILVRIGEATFAIPMTSVQGVARISPAELAERMADPEPTFPYGGESFDIHELSALLGISASHVADEEQIPLLLTRSGDLRAAIRIDAVIGSREIVVKSVGPQISSVPGILGATIMGDGSVLIILDLAPLVRHGTARRQARLDEGLSAVATPVVEETRVRPLVMVVDDSITMRKVTGRVLERHEYEVATAKDGVDALEKLHDRVPDLMLLDIEMPRMDGYELATQMKADPRLRDVPIIMITSRTGDKHRQRAFDIGVDRYLGKPYQEAELLAQIGEVLDQRATESFNG</sequence>
<dbReference type="Pfam" id="PF01584">
    <property type="entry name" value="CheW"/>
    <property type="match status" value="1"/>
</dbReference>
<feature type="modified residue" description="Phosphohistidine" evidence="9">
    <location>
        <position position="922"/>
    </location>
</feature>
<dbReference type="InterPro" id="IPR005467">
    <property type="entry name" value="His_kinase_dom"/>
</dbReference>
<dbReference type="SMART" id="SM00387">
    <property type="entry name" value="HATPase_c"/>
    <property type="match status" value="1"/>
</dbReference>
<dbReference type="InterPro" id="IPR036641">
    <property type="entry name" value="HPT_dom_sf"/>
</dbReference>
<dbReference type="EC" id="2.7.13.3" evidence="2"/>
<dbReference type="SMART" id="SM00260">
    <property type="entry name" value="CheW"/>
    <property type="match status" value="1"/>
</dbReference>
<dbReference type="Pfam" id="PF26379">
    <property type="entry name" value="FimL_2nd"/>
    <property type="match status" value="1"/>
</dbReference>
<organism evidence="15 16">
    <name type="scientific">Dyella japonica A8</name>
    <dbReference type="NCBI Taxonomy" id="1217721"/>
    <lineage>
        <taxon>Bacteria</taxon>
        <taxon>Pseudomonadati</taxon>
        <taxon>Pseudomonadota</taxon>
        <taxon>Gammaproteobacteria</taxon>
        <taxon>Lysobacterales</taxon>
        <taxon>Rhodanobacteraceae</taxon>
        <taxon>Dyella</taxon>
    </lineage>
</organism>
<evidence type="ECO:0000256" key="9">
    <source>
        <dbReference type="PROSITE-ProRule" id="PRU00110"/>
    </source>
</evidence>
<evidence type="ECO:0000256" key="2">
    <source>
        <dbReference type="ARBA" id="ARBA00012438"/>
    </source>
</evidence>
<dbReference type="PANTHER" id="PTHR43395:SF8">
    <property type="entry name" value="HISTIDINE KINASE"/>
    <property type="match status" value="1"/>
</dbReference>
<feature type="domain" description="Response regulatory" evidence="12">
    <location>
        <begin position="1953"/>
        <end position="2069"/>
    </location>
</feature>
<feature type="domain" description="CheW-like" evidence="13">
    <location>
        <begin position="1790"/>
        <end position="1927"/>
    </location>
</feature>
<evidence type="ECO:0000256" key="3">
    <source>
        <dbReference type="ARBA" id="ARBA00021495"/>
    </source>
</evidence>
<dbReference type="Gene3D" id="3.40.50.2300">
    <property type="match status" value="1"/>
</dbReference>
<dbReference type="Gene3D" id="1.20.120.160">
    <property type="entry name" value="HPT domain"/>
    <property type="match status" value="4"/>
</dbReference>
<dbReference type="InterPro" id="IPR036061">
    <property type="entry name" value="CheW-like_dom_sf"/>
</dbReference>
<dbReference type="InterPro" id="IPR004358">
    <property type="entry name" value="Sig_transdc_His_kin-like_C"/>
</dbReference>
<dbReference type="InterPro" id="IPR002545">
    <property type="entry name" value="CheW-lke_dom"/>
</dbReference>
<dbReference type="SUPFAM" id="SSF52172">
    <property type="entry name" value="CheY-like"/>
    <property type="match status" value="1"/>
</dbReference>
<feature type="domain" description="Histidine kinase" evidence="11">
    <location>
        <begin position="1555"/>
        <end position="1788"/>
    </location>
</feature>
<evidence type="ECO:0000256" key="5">
    <source>
        <dbReference type="ARBA" id="ARBA00022679"/>
    </source>
</evidence>
<dbReference type="HOGENOM" id="CLU_000650_0_1_6"/>
<feature type="modified residue" description="4-aspartylphosphate" evidence="10">
    <location>
        <position position="2002"/>
    </location>
</feature>
<dbReference type="Gene3D" id="3.30.565.10">
    <property type="entry name" value="Histidine kinase-like ATPase, C-terminal domain"/>
    <property type="match status" value="1"/>
</dbReference>
<evidence type="ECO:0000256" key="7">
    <source>
        <dbReference type="ARBA" id="ARBA00023012"/>
    </source>
</evidence>
<dbReference type="CDD" id="cd00088">
    <property type="entry name" value="HPT"/>
    <property type="match status" value="3"/>
</dbReference>
<dbReference type="InterPro" id="IPR058661">
    <property type="entry name" value="FimL_2nd"/>
</dbReference>
<dbReference type="SUPFAM" id="SSF55874">
    <property type="entry name" value="ATPase domain of HSP90 chaperone/DNA topoisomerase II/histidine kinase"/>
    <property type="match status" value="1"/>
</dbReference>
<name>A0A075JZ75_9GAMM</name>
<dbReference type="SUPFAM" id="SSF47226">
    <property type="entry name" value="Histidine-containing phosphotransfer domain, HPT domain"/>
    <property type="match status" value="5"/>
</dbReference>
<keyword evidence="4 10" id="KW-0597">Phosphoprotein</keyword>
<evidence type="ECO:0000256" key="1">
    <source>
        <dbReference type="ARBA" id="ARBA00000085"/>
    </source>
</evidence>
<dbReference type="SUPFAM" id="SSF50341">
    <property type="entry name" value="CheW-like"/>
    <property type="match status" value="1"/>
</dbReference>
<dbReference type="Proteomes" id="UP000027987">
    <property type="component" value="Chromosome"/>
</dbReference>